<dbReference type="Pfam" id="PF04452">
    <property type="entry name" value="Methyltrans_RNA"/>
    <property type="match status" value="1"/>
</dbReference>
<dbReference type="SUPFAM" id="SSF75217">
    <property type="entry name" value="alpha/beta knot"/>
    <property type="match status" value="1"/>
</dbReference>
<evidence type="ECO:0000256" key="8">
    <source>
        <dbReference type="ARBA" id="ARBA00022679"/>
    </source>
</evidence>
<dbReference type="InterPro" id="IPR029026">
    <property type="entry name" value="tRNA_m1G_MTases_N"/>
</dbReference>
<gene>
    <name evidence="16" type="ORF">RIF23_12835</name>
</gene>
<accession>A0ABU2H795</accession>
<proteinExistence type="inferred from homology"/>
<organism evidence="16 17">
    <name type="scientific">Lipingzhangella rawalii</name>
    <dbReference type="NCBI Taxonomy" id="2055835"/>
    <lineage>
        <taxon>Bacteria</taxon>
        <taxon>Bacillati</taxon>
        <taxon>Actinomycetota</taxon>
        <taxon>Actinomycetes</taxon>
        <taxon>Streptosporangiales</taxon>
        <taxon>Nocardiopsidaceae</taxon>
        <taxon>Lipingzhangella</taxon>
    </lineage>
</organism>
<keyword evidence="6 12" id="KW-0698">rRNA processing</keyword>
<dbReference type="InterPro" id="IPR006700">
    <property type="entry name" value="RsmE"/>
</dbReference>
<keyword evidence="5 12" id="KW-0963">Cytoplasm</keyword>
<dbReference type="SUPFAM" id="SSF88697">
    <property type="entry name" value="PUA domain-like"/>
    <property type="match status" value="1"/>
</dbReference>
<dbReference type="NCBIfam" id="NF008693">
    <property type="entry name" value="PRK11713.2-3"/>
    <property type="match status" value="1"/>
</dbReference>
<evidence type="ECO:0000256" key="11">
    <source>
        <dbReference type="ARBA" id="ARBA00047944"/>
    </source>
</evidence>
<dbReference type="PANTHER" id="PTHR30027:SF3">
    <property type="entry name" value="16S RRNA (URACIL(1498)-N(3))-METHYLTRANSFERASE"/>
    <property type="match status" value="1"/>
</dbReference>
<evidence type="ECO:0000259" key="15">
    <source>
        <dbReference type="Pfam" id="PF20260"/>
    </source>
</evidence>
<feature type="domain" description="Ribosomal RNA small subunit methyltransferase E methyltransferase" evidence="14">
    <location>
        <begin position="79"/>
        <end position="262"/>
    </location>
</feature>
<evidence type="ECO:0000256" key="4">
    <source>
        <dbReference type="ARBA" id="ARBA00013673"/>
    </source>
</evidence>
<dbReference type="GO" id="GO:0008168">
    <property type="term" value="F:methyltransferase activity"/>
    <property type="evidence" value="ECO:0007669"/>
    <property type="project" value="UniProtKB-KW"/>
</dbReference>
<evidence type="ECO:0000259" key="14">
    <source>
        <dbReference type="Pfam" id="PF04452"/>
    </source>
</evidence>
<sequence>MTPPLFLITPEELDGDRIVLAGAEGRHAAAVRRLRAGEVVDLADGAGRRARCTVQDVAADRSSVSFVAQTYTTEPVPQPWLTVVQAIPKGEHGELAVELLTEAGADRIVPWEAERCVARWRVEGGRRDKALRKWRATARESAKQCRRARIPEVSDPVRGPDAAERLSGAGLGLLLDSEDDSAGDPGSSPASSPDGAGDAPTAPIVDTDVPSYGEIVIVVGPEGGFSPPEYRAFAEAGAQRVRLGPTVLRSATAGFAALTVLQARTGRWR</sequence>
<dbReference type="CDD" id="cd18084">
    <property type="entry name" value="RsmE-like"/>
    <property type="match status" value="1"/>
</dbReference>
<keyword evidence="8 12" id="KW-0808">Transferase</keyword>
<name>A0ABU2H795_9ACTN</name>
<dbReference type="RefSeq" id="WP_310912720.1">
    <property type="nucleotide sequence ID" value="NZ_JAVLVT010000005.1"/>
</dbReference>
<dbReference type="EMBL" id="JAVLVT010000005">
    <property type="protein sequence ID" value="MDS1271181.1"/>
    <property type="molecule type" value="Genomic_DNA"/>
</dbReference>
<keyword evidence="17" id="KW-1185">Reference proteome</keyword>
<dbReference type="PANTHER" id="PTHR30027">
    <property type="entry name" value="RIBOSOMAL RNA SMALL SUBUNIT METHYLTRANSFERASE E"/>
    <property type="match status" value="1"/>
</dbReference>
<dbReference type="GO" id="GO:0032259">
    <property type="term" value="P:methylation"/>
    <property type="evidence" value="ECO:0007669"/>
    <property type="project" value="UniProtKB-KW"/>
</dbReference>
<evidence type="ECO:0000256" key="3">
    <source>
        <dbReference type="ARBA" id="ARBA00012328"/>
    </source>
</evidence>
<evidence type="ECO:0000313" key="17">
    <source>
        <dbReference type="Proteomes" id="UP001250214"/>
    </source>
</evidence>
<evidence type="ECO:0000256" key="5">
    <source>
        <dbReference type="ARBA" id="ARBA00022490"/>
    </source>
</evidence>
<feature type="region of interest" description="Disordered" evidence="13">
    <location>
        <begin position="174"/>
        <end position="207"/>
    </location>
</feature>
<comment type="catalytic activity">
    <reaction evidence="11 12">
        <text>uridine(1498) in 16S rRNA + S-adenosyl-L-methionine = N(3)-methyluridine(1498) in 16S rRNA + S-adenosyl-L-homocysteine + H(+)</text>
        <dbReference type="Rhea" id="RHEA:42920"/>
        <dbReference type="Rhea" id="RHEA-COMP:10283"/>
        <dbReference type="Rhea" id="RHEA-COMP:10284"/>
        <dbReference type="ChEBI" id="CHEBI:15378"/>
        <dbReference type="ChEBI" id="CHEBI:57856"/>
        <dbReference type="ChEBI" id="CHEBI:59789"/>
        <dbReference type="ChEBI" id="CHEBI:65315"/>
        <dbReference type="ChEBI" id="CHEBI:74502"/>
        <dbReference type="EC" id="2.1.1.193"/>
    </reaction>
</comment>
<evidence type="ECO:0000256" key="1">
    <source>
        <dbReference type="ARBA" id="ARBA00004496"/>
    </source>
</evidence>
<evidence type="ECO:0000256" key="2">
    <source>
        <dbReference type="ARBA" id="ARBA00005528"/>
    </source>
</evidence>
<dbReference type="NCBIfam" id="TIGR00046">
    <property type="entry name" value="RsmE family RNA methyltransferase"/>
    <property type="match status" value="2"/>
</dbReference>
<dbReference type="InterPro" id="IPR029028">
    <property type="entry name" value="Alpha/beta_knot_MTases"/>
</dbReference>
<evidence type="ECO:0000256" key="7">
    <source>
        <dbReference type="ARBA" id="ARBA00022603"/>
    </source>
</evidence>
<comment type="subcellular location">
    <subcellularLocation>
        <location evidence="1 12">Cytoplasm</location>
    </subcellularLocation>
</comment>
<dbReference type="InterPro" id="IPR046886">
    <property type="entry name" value="RsmE_MTase_dom"/>
</dbReference>
<reference evidence="17" key="1">
    <citation type="submission" date="2023-07" db="EMBL/GenBank/DDBJ databases">
        <title>Novel species in the genus Lipingzhangella isolated from Sambhar Salt Lake.</title>
        <authorList>
            <person name="Jiya N."/>
            <person name="Kajale S."/>
            <person name="Sharma A."/>
        </authorList>
    </citation>
    <scope>NUCLEOTIDE SEQUENCE [LARGE SCALE GENOMIC DNA]</scope>
    <source>
        <strain evidence="17">LS1_29</strain>
    </source>
</reference>
<evidence type="ECO:0000313" key="16">
    <source>
        <dbReference type="EMBL" id="MDS1271181.1"/>
    </source>
</evidence>
<dbReference type="InterPro" id="IPR015947">
    <property type="entry name" value="PUA-like_sf"/>
</dbReference>
<keyword evidence="9 12" id="KW-0949">S-adenosyl-L-methionine</keyword>
<dbReference type="Proteomes" id="UP001250214">
    <property type="component" value="Unassembled WGS sequence"/>
</dbReference>
<comment type="function">
    <text evidence="10 12">Specifically methylates the N3 position of the uracil ring of uridine 1498 (m3U1498) in 16S rRNA. Acts on the fully assembled 30S ribosomal subunit.</text>
</comment>
<evidence type="ECO:0000256" key="13">
    <source>
        <dbReference type="SAM" id="MobiDB-lite"/>
    </source>
</evidence>
<comment type="similarity">
    <text evidence="2 12">Belongs to the RNA methyltransferase RsmE family.</text>
</comment>
<evidence type="ECO:0000256" key="9">
    <source>
        <dbReference type="ARBA" id="ARBA00022691"/>
    </source>
</evidence>
<dbReference type="EC" id="2.1.1.193" evidence="3 12"/>
<keyword evidence="7 12" id="KW-0489">Methyltransferase</keyword>
<dbReference type="Gene3D" id="2.40.240.20">
    <property type="entry name" value="Hypothetical PUA domain-like, domain 1"/>
    <property type="match status" value="1"/>
</dbReference>
<dbReference type="Gene3D" id="3.40.1280.10">
    <property type="match status" value="1"/>
</dbReference>
<feature type="compositionally biased region" description="Low complexity" evidence="13">
    <location>
        <begin position="183"/>
        <end position="200"/>
    </location>
</feature>
<dbReference type="Pfam" id="PF20260">
    <property type="entry name" value="PUA_4"/>
    <property type="match status" value="1"/>
</dbReference>
<comment type="caution">
    <text evidence="16">The sequence shown here is derived from an EMBL/GenBank/DDBJ whole genome shotgun (WGS) entry which is preliminary data.</text>
</comment>
<dbReference type="InterPro" id="IPR046887">
    <property type="entry name" value="RsmE_PUA-like"/>
</dbReference>
<evidence type="ECO:0000256" key="12">
    <source>
        <dbReference type="PIRNR" id="PIRNR015601"/>
    </source>
</evidence>
<protein>
    <recommendedName>
        <fullName evidence="4 12">Ribosomal RNA small subunit methyltransferase E</fullName>
        <ecNumber evidence="3 12">2.1.1.193</ecNumber>
    </recommendedName>
</protein>
<dbReference type="PIRSF" id="PIRSF015601">
    <property type="entry name" value="MTase_slr0722"/>
    <property type="match status" value="1"/>
</dbReference>
<evidence type="ECO:0000256" key="10">
    <source>
        <dbReference type="ARBA" id="ARBA00025699"/>
    </source>
</evidence>
<feature type="domain" description="Ribosomal RNA small subunit methyltransferase E PUA-like" evidence="15">
    <location>
        <begin position="20"/>
        <end position="60"/>
    </location>
</feature>
<evidence type="ECO:0000256" key="6">
    <source>
        <dbReference type="ARBA" id="ARBA00022552"/>
    </source>
</evidence>